<dbReference type="OrthoDB" id="10381432at2759"/>
<reference evidence="1 2" key="1">
    <citation type="submission" date="2020-02" db="EMBL/GenBank/DDBJ databases">
        <authorList>
            <person name="Ferguson B K."/>
        </authorList>
    </citation>
    <scope>NUCLEOTIDE SEQUENCE [LARGE SCALE GENOMIC DNA]</scope>
</reference>
<keyword evidence="2" id="KW-1185">Reference proteome</keyword>
<sequence>MLPAGAYDTADSGLCLAREPLFALCACMDVRVCAPWYTCWEFESANRRDAASLQRFRSVRALYTHSRRFGARDSPKPSPYAKRFQNKLRQLHECGIDMFIRKHFDEFEDKHGRNSYALMPDQFHINLNFIVACACILSRVQSAIDEALDEDPIVMRSMRFRHNCEQWLRTNNYDSNTENSSSLIDLTEEFNPVETCITHPHHCKNVYKYLVYMKSSSLWMRRLDRPEPSNPILMKFQVFTYVDLYHLAGIEYSEKRKSFFYADCLHFREVPALDLDNEIDFMTKNSSRQCFGYLAYDDKVGTIFYIVYQVHLKMYALIKHDMTKKNDDRGVQLMKLNHERPIAVVIHEDKALVFLASISKETNRGWIEKMDYFGQGGKVDLDEDVR</sequence>
<dbReference type="Proteomes" id="UP000479190">
    <property type="component" value="Unassembled WGS sequence"/>
</dbReference>
<evidence type="ECO:0000313" key="1">
    <source>
        <dbReference type="EMBL" id="CAB0034035.1"/>
    </source>
</evidence>
<protein>
    <submittedName>
        <fullName evidence="1">Uncharacterized protein</fullName>
    </submittedName>
</protein>
<proteinExistence type="predicted"/>
<name>A0A6H5I9I8_9HYME</name>
<organism evidence="1 2">
    <name type="scientific">Trichogramma brassicae</name>
    <dbReference type="NCBI Taxonomy" id="86971"/>
    <lineage>
        <taxon>Eukaryota</taxon>
        <taxon>Metazoa</taxon>
        <taxon>Ecdysozoa</taxon>
        <taxon>Arthropoda</taxon>
        <taxon>Hexapoda</taxon>
        <taxon>Insecta</taxon>
        <taxon>Pterygota</taxon>
        <taxon>Neoptera</taxon>
        <taxon>Endopterygota</taxon>
        <taxon>Hymenoptera</taxon>
        <taxon>Apocrita</taxon>
        <taxon>Proctotrupomorpha</taxon>
        <taxon>Chalcidoidea</taxon>
        <taxon>Trichogrammatidae</taxon>
        <taxon>Trichogramma</taxon>
    </lineage>
</organism>
<accession>A0A6H5I9I8</accession>
<gene>
    <name evidence="1" type="ORF">TBRA_LOCUS5933</name>
</gene>
<evidence type="ECO:0000313" key="2">
    <source>
        <dbReference type="Proteomes" id="UP000479190"/>
    </source>
</evidence>
<dbReference type="EMBL" id="CADCXV010000731">
    <property type="protein sequence ID" value="CAB0034035.1"/>
    <property type="molecule type" value="Genomic_DNA"/>
</dbReference>
<dbReference type="AlphaFoldDB" id="A0A6H5I9I8"/>